<evidence type="ECO:0000256" key="1">
    <source>
        <dbReference type="ARBA" id="ARBA00023125"/>
    </source>
</evidence>
<dbReference type="PROSITE" id="PS50937">
    <property type="entry name" value="HTH_MERR_2"/>
    <property type="match status" value="1"/>
</dbReference>
<protein>
    <submittedName>
        <fullName evidence="3">Transcriptional regulator, MerR family</fullName>
    </submittedName>
</protein>
<dbReference type="GO" id="GO:0003700">
    <property type="term" value="F:DNA-binding transcription factor activity"/>
    <property type="evidence" value="ECO:0007669"/>
    <property type="project" value="InterPro"/>
</dbReference>
<dbReference type="Pfam" id="PF13411">
    <property type="entry name" value="MerR_1"/>
    <property type="match status" value="1"/>
</dbReference>
<dbReference type="SMART" id="SM00422">
    <property type="entry name" value="HTH_MERR"/>
    <property type="match status" value="1"/>
</dbReference>
<organism evidence="3 4">
    <name type="scientific">Actinomyces johnsonii F0510</name>
    <dbReference type="NCBI Taxonomy" id="1227262"/>
    <lineage>
        <taxon>Bacteria</taxon>
        <taxon>Bacillati</taxon>
        <taxon>Actinomycetota</taxon>
        <taxon>Actinomycetes</taxon>
        <taxon>Actinomycetales</taxon>
        <taxon>Actinomycetaceae</taxon>
        <taxon>Actinomyces</taxon>
    </lineage>
</organism>
<dbReference type="PANTHER" id="PTHR30204">
    <property type="entry name" value="REDOX-CYCLING DRUG-SENSING TRANSCRIPTIONAL ACTIVATOR SOXR"/>
    <property type="match status" value="1"/>
</dbReference>
<dbReference type="AlphaFoldDB" id="U1RSK7"/>
<gene>
    <name evidence="3" type="ORF">HMPREF1549_00674</name>
</gene>
<dbReference type="InterPro" id="IPR000551">
    <property type="entry name" value="MerR-type_HTH_dom"/>
</dbReference>
<evidence type="ECO:0000313" key="3">
    <source>
        <dbReference type="EMBL" id="ERH21422.1"/>
    </source>
</evidence>
<comment type="caution">
    <text evidence="3">The sequence shown here is derived from an EMBL/GenBank/DDBJ whole genome shotgun (WGS) entry which is preliminary data.</text>
</comment>
<dbReference type="PANTHER" id="PTHR30204:SF93">
    <property type="entry name" value="HTH MERR-TYPE DOMAIN-CONTAINING PROTEIN"/>
    <property type="match status" value="1"/>
</dbReference>
<dbReference type="Proteomes" id="UP000016498">
    <property type="component" value="Unassembled WGS sequence"/>
</dbReference>
<reference evidence="3 4" key="1">
    <citation type="submission" date="2013-06" db="EMBL/GenBank/DDBJ databases">
        <authorList>
            <person name="Weinstock G."/>
            <person name="Sodergren E."/>
            <person name="Lobos E.A."/>
            <person name="Fulton L."/>
            <person name="Fulton R."/>
            <person name="Courtney L."/>
            <person name="Fronick C."/>
            <person name="O'Laughlin M."/>
            <person name="Godfrey J."/>
            <person name="Wilson R.M."/>
            <person name="Miner T."/>
            <person name="Farmer C."/>
            <person name="Delehaunty K."/>
            <person name="Cordes M."/>
            <person name="Minx P."/>
            <person name="Tomlinson C."/>
            <person name="Chen J."/>
            <person name="Wollam A."/>
            <person name="Pepin K.H."/>
            <person name="Bhonagiri V."/>
            <person name="Zhang X."/>
            <person name="Warren W."/>
            <person name="Mitreva M."/>
            <person name="Mardis E.R."/>
            <person name="Wilson R.K."/>
        </authorList>
    </citation>
    <scope>NUCLEOTIDE SEQUENCE [LARGE SCALE GENOMIC DNA]</scope>
    <source>
        <strain evidence="3 4">F0510</strain>
    </source>
</reference>
<name>U1RSK7_9ACTO</name>
<dbReference type="EMBL" id="AWSD01000066">
    <property type="protein sequence ID" value="ERH21422.1"/>
    <property type="molecule type" value="Genomic_DNA"/>
</dbReference>
<evidence type="ECO:0000313" key="4">
    <source>
        <dbReference type="Proteomes" id="UP000016498"/>
    </source>
</evidence>
<dbReference type="SUPFAM" id="SSF46955">
    <property type="entry name" value="Putative DNA-binding domain"/>
    <property type="match status" value="1"/>
</dbReference>
<dbReference type="PATRIC" id="fig|1227262.3.peg.536"/>
<dbReference type="InterPro" id="IPR009061">
    <property type="entry name" value="DNA-bd_dom_put_sf"/>
</dbReference>
<dbReference type="CDD" id="cd00592">
    <property type="entry name" value="HTH_MerR-like"/>
    <property type="match status" value="1"/>
</dbReference>
<dbReference type="HOGENOM" id="CLU_065308_0_0_11"/>
<dbReference type="InterPro" id="IPR047057">
    <property type="entry name" value="MerR_fam"/>
</dbReference>
<proteinExistence type="predicted"/>
<dbReference type="GO" id="GO:0003677">
    <property type="term" value="F:DNA binding"/>
    <property type="evidence" value="ECO:0007669"/>
    <property type="project" value="UniProtKB-KW"/>
</dbReference>
<sequence length="289" mass="32092">MIRVPCETVPMRVAEIAELTGTTVRTVRYYHSLGLLPVPGERGGWRDYDLGHVARLSRIRWLVQAGVSLETIRRVLDEPEATGVERIDDAPAAGAAGARSAAGSVVEDLAEALAAVEDHLAEVSRQRDMLSGLLERARTGSTVSPMSPRMAAFFDRLEQAAPDEATRCAVRKERDLTDLACYRGQMPPEAEFLFVDPDPRYDAESLALYSQDPTELSDAQIEQRARDMVSRLEARLTPEHLADLANSVDTEAVQALFRLITTTGYPDARLTRTLEREFLTAIDRWRPSE</sequence>
<accession>U1RSK7</accession>
<evidence type="ECO:0000259" key="2">
    <source>
        <dbReference type="PROSITE" id="PS50937"/>
    </source>
</evidence>
<dbReference type="Gene3D" id="1.10.1660.10">
    <property type="match status" value="1"/>
</dbReference>
<feature type="domain" description="HTH merR-type" evidence="2">
    <location>
        <begin position="10"/>
        <end position="78"/>
    </location>
</feature>
<keyword evidence="1" id="KW-0238">DNA-binding</keyword>